<accession>A0A6A6UUH2</accession>
<feature type="domain" description="RNA 3'-terminal phosphate cyclase insert" evidence="6">
    <location>
        <begin position="209"/>
        <end position="320"/>
    </location>
</feature>
<dbReference type="GO" id="GO:0005730">
    <property type="term" value="C:nucleolus"/>
    <property type="evidence" value="ECO:0007669"/>
    <property type="project" value="UniProtKB-SubCell"/>
</dbReference>
<dbReference type="PANTHER" id="PTHR11096">
    <property type="entry name" value="RNA 3' TERMINAL PHOSPHATE CYCLASE"/>
    <property type="match status" value="1"/>
</dbReference>
<evidence type="ECO:0000313" key="8">
    <source>
        <dbReference type="Proteomes" id="UP000799302"/>
    </source>
</evidence>
<dbReference type="InterPro" id="IPR016443">
    <property type="entry name" value="RNA3'_term_phos_cyc_type_2"/>
</dbReference>
<feature type="domain" description="RNA 3'-terminal phosphate cyclase" evidence="5">
    <location>
        <begin position="12"/>
        <end position="367"/>
    </location>
</feature>
<evidence type="ECO:0000313" key="7">
    <source>
        <dbReference type="EMBL" id="KAF2675416.1"/>
    </source>
</evidence>
<dbReference type="Pfam" id="PF05189">
    <property type="entry name" value="RTC_insert"/>
    <property type="match status" value="1"/>
</dbReference>
<evidence type="ECO:0000256" key="1">
    <source>
        <dbReference type="ARBA" id="ARBA00004604"/>
    </source>
</evidence>
<proteinExistence type="inferred from homology"/>
<evidence type="ECO:0000256" key="4">
    <source>
        <dbReference type="ARBA" id="ARBA00023242"/>
    </source>
</evidence>
<dbReference type="OrthoDB" id="1911237at2759"/>
<dbReference type="GO" id="GO:0004521">
    <property type="term" value="F:RNA endonuclease activity"/>
    <property type="evidence" value="ECO:0007669"/>
    <property type="project" value="TreeGrafter"/>
</dbReference>
<dbReference type="InterPro" id="IPR037136">
    <property type="entry name" value="RNA3'_phos_cyclase_dom_sf"/>
</dbReference>
<keyword evidence="4" id="KW-0539">Nucleus</keyword>
<name>A0A6A6UUH2_9PEZI</name>
<dbReference type="NCBIfam" id="TIGR03400">
    <property type="entry name" value="18S_RNA_Rcl1p"/>
    <property type="match status" value="1"/>
</dbReference>
<dbReference type="InterPro" id="IPR000228">
    <property type="entry name" value="RNA3'_term_phos_cyc"/>
</dbReference>
<dbReference type="PANTHER" id="PTHR11096:SF1">
    <property type="entry name" value="RNA 3'-TERMINAL PHOSPHATE CYCLASE-LIKE PROTEIN"/>
    <property type="match status" value="1"/>
</dbReference>
<dbReference type="GO" id="GO:0000479">
    <property type="term" value="P:endonucleolytic cleavage of tricistronic rRNA transcript (SSU-rRNA, 5.8S rRNA, LSU-rRNA)"/>
    <property type="evidence" value="ECO:0007669"/>
    <property type="project" value="TreeGrafter"/>
</dbReference>
<gene>
    <name evidence="7" type="ORF">BT63DRAFT_420603</name>
</gene>
<dbReference type="FunFam" id="3.30.360.20:FF:000004">
    <property type="entry name" value="18S rRNA biogenesis protein"/>
    <property type="match status" value="1"/>
</dbReference>
<evidence type="ECO:0000259" key="5">
    <source>
        <dbReference type="Pfam" id="PF01137"/>
    </source>
</evidence>
<reference evidence="7" key="1">
    <citation type="journal article" date="2020" name="Stud. Mycol.">
        <title>101 Dothideomycetes genomes: a test case for predicting lifestyles and emergence of pathogens.</title>
        <authorList>
            <person name="Haridas S."/>
            <person name="Albert R."/>
            <person name="Binder M."/>
            <person name="Bloem J."/>
            <person name="Labutti K."/>
            <person name="Salamov A."/>
            <person name="Andreopoulos B."/>
            <person name="Baker S."/>
            <person name="Barry K."/>
            <person name="Bills G."/>
            <person name="Bluhm B."/>
            <person name="Cannon C."/>
            <person name="Castanera R."/>
            <person name="Culley D."/>
            <person name="Daum C."/>
            <person name="Ezra D."/>
            <person name="Gonzalez J."/>
            <person name="Henrissat B."/>
            <person name="Kuo A."/>
            <person name="Liang C."/>
            <person name="Lipzen A."/>
            <person name="Lutzoni F."/>
            <person name="Magnuson J."/>
            <person name="Mondo S."/>
            <person name="Nolan M."/>
            <person name="Ohm R."/>
            <person name="Pangilinan J."/>
            <person name="Park H.-J."/>
            <person name="Ramirez L."/>
            <person name="Alfaro M."/>
            <person name="Sun H."/>
            <person name="Tritt A."/>
            <person name="Yoshinaga Y."/>
            <person name="Zwiers L.-H."/>
            <person name="Turgeon B."/>
            <person name="Goodwin S."/>
            <person name="Spatafora J."/>
            <person name="Crous P."/>
            <person name="Grigoriev I."/>
        </authorList>
    </citation>
    <scope>NUCLEOTIDE SEQUENCE</scope>
    <source>
        <strain evidence="7">CBS 115976</strain>
    </source>
</reference>
<dbReference type="Proteomes" id="UP000799302">
    <property type="component" value="Unassembled WGS sequence"/>
</dbReference>
<dbReference type="Gene3D" id="3.65.10.20">
    <property type="entry name" value="RNA 3'-terminal phosphate cyclase domain"/>
    <property type="match status" value="1"/>
</dbReference>
<evidence type="ECO:0000256" key="2">
    <source>
        <dbReference type="ARBA" id="ARBA00007089"/>
    </source>
</evidence>
<dbReference type="Gene3D" id="3.30.360.20">
    <property type="entry name" value="RNA 3'-terminal phosphate cyclase, insert domain"/>
    <property type="match status" value="1"/>
</dbReference>
<dbReference type="EMBL" id="MU004230">
    <property type="protein sequence ID" value="KAF2675416.1"/>
    <property type="molecule type" value="Genomic_DNA"/>
</dbReference>
<keyword evidence="8" id="KW-1185">Reference proteome</keyword>
<dbReference type="InterPro" id="IPR013792">
    <property type="entry name" value="RNA3'P_cycl/enolpyr_Trfase_a/b"/>
</dbReference>
<dbReference type="AlphaFoldDB" id="A0A6A6UUH2"/>
<comment type="subcellular location">
    <subcellularLocation>
        <location evidence="1">Nucleus</location>
        <location evidence="1">Nucleolus</location>
    </subcellularLocation>
</comment>
<dbReference type="InterPro" id="IPR013791">
    <property type="entry name" value="RNA3'-term_phos_cycl_insert"/>
</dbReference>
<keyword evidence="3" id="KW-0690">Ribosome biogenesis</keyword>
<dbReference type="InterPro" id="IPR036553">
    <property type="entry name" value="RPTC_insert"/>
</dbReference>
<sequence length="404" mass="42398">MASENSPPALRFVGHRHLANRLVLSTLTGRPIHVSKIRTSSVSAPGLAPHEVSLLRLLDAITNGSRIEFNASGTAFLYKPGLIAGSAPGLGADAYGVIRHEIPAACERGLSYFLIPLCLLAPFAKNKVSVLFAGPGVITSATELGDVSVDTVRTAILPYYTNFGISTDRVEIRTVQRSCPGPGGKGGAGEVQVVFAQQVRLPKTIHLLNRGRVKNIRGVAYAVGVSGSNNARMIEAARGVLNKLVPDTRIFSENSSAGFIKEVTGGSVGKRKMGIGFGLSLVAETSTGNRYSADMVSPTDGGVAPEEIGKQAALQLLEVISQGGVVGQTAAPTVLMLMAMGPEDASRVALGKDVLGTEDMVQMARDFREFGLNDWGLRDLEGEEVEIVVVIKGSGVGNVGRKIA</sequence>
<dbReference type="InterPro" id="IPR023797">
    <property type="entry name" value="RNA3'_phos_cyclase_dom"/>
</dbReference>
<dbReference type="SUPFAM" id="SSF55205">
    <property type="entry name" value="EPT/RTPC-like"/>
    <property type="match status" value="1"/>
</dbReference>
<evidence type="ECO:0000256" key="3">
    <source>
        <dbReference type="ARBA" id="ARBA00022517"/>
    </source>
</evidence>
<organism evidence="7 8">
    <name type="scientific">Microthyrium microscopicum</name>
    <dbReference type="NCBI Taxonomy" id="703497"/>
    <lineage>
        <taxon>Eukaryota</taxon>
        <taxon>Fungi</taxon>
        <taxon>Dikarya</taxon>
        <taxon>Ascomycota</taxon>
        <taxon>Pezizomycotina</taxon>
        <taxon>Dothideomycetes</taxon>
        <taxon>Dothideomycetes incertae sedis</taxon>
        <taxon>Microthyriales</taxon>
        <taxon>Microthyriaceae</taxon>
        <taxon>Microthyrium</taxon>
    </lineage>
</organism>
<dbReference type="Pfam" id="PF01137">
    <property type="entry name" value="RTC"/>
    <property type="match status" value="1"/>
</dbReference>
<protein>
    <submittedName>
        <fullName evidence="7">18S rRNA biogenesis protein</fullName>
    </submittedName>
</protein>
<comment type="similarity">
    <text evidence="2">Belongs to the RNA 3'-terminal cyclase family. Type 2 subfamily.</text>
</comment>
<evidence type="ECO:0000259" key="6">
    <source>
        <dbReference type="Pfam" id="PF05189"/>
    </source>
</evidence>